<accession>Q1IQS8</accession>
<dbReference type="PANTHER" id="PTHR43395">
    <property type="entry name" value="SENSOR HISTIDINE KINASE CHEA"/>
    <property type="match status" value="1"/>
</dbReference>
<dbReference type="EMBL" id="CP000360">
    <property type="protein sequence ID" value="ABF40772.1"/>
    <property type="molecule type" value="Genomic_DNA"/>
</dbReference>
<evidence type="ECO:0000256" key="8">
    <source>
        <dbReference type="ARBA" id="ARBA00022777"/>
    </source>
</evidence>
<feature type="region of interest" description="Disordered" evidence="13">
    <location>
        <begin position="253"/>
        <end position="289"/>
    </location>
</feature>
<dbReference type="EnsemblBacteria" id="ABF40772">
    <property type="protein sequence ID" value="ABF40772"/>
    <property type="gene ID" value="Acid345_1771"/>
</dbReference>
<evidence type="ECO:0000256" key="11">
    <source>
        <dbReference type="ARBA" id="ARBA00035100"/>
    </source>
</evidence>
<dbReference type="PROSITE" id="PS50851">
    <property type="entry name" value="CHEW"/>
    <property type="match status" value="1"/>
</dbReference>
<dbReference type="InterPro" id="IPR005467">
    <property type="entry name" value="His_kinase_dom"/>
</dbReference>
<dbReference type="Pfam" id="PF01627">
    <property type="entry name" value="Hpt"/>
    <property type="match status" value="1"/>
</dbReference>
<keyword evidence="9" id="KW-0067">ATP-binding</keyword>
<dbReference type="SUPFAM" id="SSF47226">
    <property type="entry name" value="Histidine-containing phosphotransfer domain, HPT domain"/>
    <property type="match status" value="1"/>
</dbReference>
<dbReference type="InterPro" id="IPR008207">
    <property type="entry name" value="Sig_transdc_His_kin_Hpt_dom"/>
</dbReference>
<feature type="domain" description="CheW-like" evidence="15">
    <location>
        <begin position="578"/>
        <end position="713"/>
    </location>
</feature>
<dbReference type="InterPro" id="IPR036641">
    <property type="entry name" value="HPT_dom_sf"/>
</dbReference>
<evidence type="ECO:0000256" key="6">
    <source>
        <dbReference type="ARBA" id="ARBA00022679"/>
    </source>
</evidence>
<dbReference type="SUPFAM" id="SSF55874">
    <property type="entry name" value="ATPase domain of HSP90 chaperone/DNA topoisomerase II/histidine kinase"/>
    <property type="match status" value="1"/>
</dbReference>
<evidence type="ECO:0000313" key="18">
    <source>
        <dbReference type="Proteomes" id="UP000002432"/>
    </source>
</evidence>
<dbReference type="Gene3D" id="1.20.120.160">
    <property type="entry name" value="HPT domain"/>
    <property type="match status" value="1"/>
</dbReference>
<dbReference type="GO" id="GO:0006935">
    <property type="term" value="P:chemotaxis"/>
    <property type="evidence" value="ECO:0007669"/>
    <property type="project" value="UniProtKB-KW"/>
</dbReference>
<evidence type="ECO:0000256" key="3">
    <source>
        <dbReference type="ARBA" id="ARBA00021495"/>
    </source>
</evidence>
<dbReference type="Gene3D" id="3.30.565.10">
    <property type="entry name" value="Histidine kinase-like ATPase, C-terminal domain"/>
    <property type="match status" value="1"/>
</dbReference>
<dbReference type="SMART" id="SM00260">
    <property type="entry name" value="CheW"/>
    <property type="match status" value="1"/>
</dbReference>
<dbReference type="PROSITE" id="PS50109">
    <property type="entry name" value="HIS_KIN"/>
    <property type="match status" value="1"/>
</dbReference>
<dbReference type="InterPro" id="IPR037006">
    <property type="entry name" value="CheA-like_homodim_sf"/>
</dbReference>
<evidence type="ECO:0000256" key="13">
    <source>
        <dbReference type="SAM" id="MobiDB-lite"/>
    </source>
</evidence>
<dbReference type="Gene3D" id="1.10.287.560">
    <property type="entry name" value="Histidine kinase CheA-like, homodimeric domain"/>
    <property type="match status" value="1"/>
</dbReference>
<dbReference type="AlphaFoldDB" id="Q1IQS8"/>
<dbReference type="SMART" id="SM00387">
    <property type="entry name" value="HATPase_c"/>
    <property type="match status" value="1"/>
</dbReference>
<dbReference type="InterPro" id="IPR004358">
    <property type="entry name" value="Sig_transdc_His_kin-like_C"/>
</dbReference>
<dbReference type="SMART" id="SM01231">
    <property type="entry name" value="H-kinase_dim"/>
    <property type="match status" value="1"/>
</dbReference>
<feature type="domain" description="HPt" evidence="16">
    <location>
        <begin position="5"/>
        <end position="107"/>
    </location>
</feature>
<dbReference type="InterPro" id="IPR036061">
    <property type="entry name" value="CheW-like_dom_sf"/>
</dbReference>
<dbReference type="Pfam" id="PF01584">
    <property type="entry name" value="CheW"/>
    <property type="match status" value="1"/>
</dbReference>
<evidence type="ECO:0000259" key="14">
    <source>
        <dbReference type="PROSITE" id="PS50109"/>
    </source>
</evidence>
<dbReference type="STRING" id="204669.Acid345_1771"/>
<evidence type="ECO:0000256" key="2">
    <source>
        <dbReference type="ARBA" id="ARBA00012438"/>
    </source>
</evidence>
<feature type="compositionally biased region" description="Pro residues" evidence="13">
    <location>
        <begin position="266"/>
        <end position="277"/>
    </location>
</feature>
<feature type="modified residue" description="Phosphohistidine" evidence="12">
    <location>
        <position position="52"/>
    </location>
</feature>
<keyword evidence="5 12" id="KW-0597">Phosphoprotein</keyword>
<dbReference type="GO" id="GO:0005737">
    <property type="term" value="C:cytoplasm"/>
    <property type="evidence" value="ECO:0007669"/>
    <property type="project" value="InterPro"/>
</dbReference>
<dbReference type="OrthoDB" id="9803176at2"/>
<evidence type="ECO:0000256" key="12">
    <source>
        <dbReference type="PROSITE-ProRule" id="PRU00110"/>
    </source>
</evidence>
<dbReference type="FunFam" id="3.30.565.10:FF:000016">
    <property type="entry name" value="Chemotaxis protein CheA, putative"/>
    <property type="match status" value="1"/>
</dbReference>
<proteinExistence type="predicted"/>
<evidence type="ECO:0000313" key="17">
    <source>
        <dbReference type="EMBL" id="ABF40772.1"/>
    </source>
</evidence>
<dbReference type="EC" id="2.7.13.3" evidence="2"/>
<keyword evidence="7" id="KW-0547">Nucleotide-binding</keyword>
<reference evidence="17 18" key="1">
    <citation type="journal article" date="2009" name="Appl. Environ. Microbiol.">
        <title>Three genomes from the phylum Acidobacteria provide insight into the lifestyles of these microorganisms in soils.</title>
        <authorList>
            <person name="Ward N.L."/>
            <person name="Challacombe J.F."/>
            <person name="Janssen P.H."/>
            <person name="Henrissat B."/>
            <person name="Coutinho P.M."/>
            <person name="Wu M."/>
            <person name="Xie G."/>
            <person name="Haft D.H."/>
            <person name="Sait M."/>
            <person name="Badger J."/>
            <person name="Barabote R.D."/>
            <person name="Bradley B."/>
            <person name="Brettin T.S."/>
            <person name="Brinkac L.M."/>
            <person name="Bruce D."/>
            <person name="Creasy T."/>
            <person name="Daugherty S.C."/>
            <person name="Davidsen T.M."/>
            <person name="DeBoy R.T."/>
            <person name="Detter J.C."/>
            <person name="Dodson R.J."/>
            <person name="Durkin A.S."/>
            <person name="Ganapathy A."/>
            <person name="Gwinn-Giglio M."/>
            <person name="Han C.S."/>
            <person name="Khouri H."/>
            <person name="Kiss H."/>
            <person name="Kothari S.P."/>
            <person name="Madupu R."/>
            <person name="Nelson K.E."/>
            <person name="Nelson W.C."/>
            <person name="Paulsen I."/>
            <person name="Penn K."/>
            <person name="Ren Q."/>
            <person name="Rosovitz M.J."/>
            <person name="Selengut J.D."/>
            <person name="Shrivastava S."/>
            <person name="Sullivan S.A."/>
            <person name="Tapia R."/>
            <person name="Thompson L.S."/>
            <person name="Watkins K.L."/>
            <person name="Yang Q."/>
            <person name="Yu C."/>
            <person name="Zafar N."/>
            <person name="Zhou L."/>
            <person name="Kuske C.R."/>
        </authorList>
    </citation>
    <scope>NUCLEOTIDE SEQUENCE [LARGE SCALE GENOMIC DNA]</scope>
    <source>
        <strain evidence="17 18">Ellin345</strain>
    </source>
</reference>
<dbReference type="HOGENOM" id="CLU_000650_3_2_0"/>
<dbReference type="CDD" id="cd16916">
    <property type="entry name" value="HATPase_CheA-like"/>
    <property type="match status" value="1"/>
</dbReference>
<dbReference type="Gene3D" id="2.30.30.40">
    <property type="entry name" value="SH3 Domains"/>
    <property type="match status" value="1"/>
</dbReference>
<protein>
    <recommendedName>
        <fullName evidence="3">Chemotaxis protein CheA</fullName>
        <ecNumber evidence="2">2.7.13.3</ecNumber>
    </recommendedName>
</protein>
<keyword evidence="6" id="KW-0808">Transferase</keyword>
<evidence type="ECO:0000256" key="9">
    <source>
        <dbReference type="ARBA" id="ARBA00022840"/>
    </source>
</evidence>
<dbReference type="eggNOG" id="COG0643">
    <property type="taxonomic scope" value="Bacteria"/>
</dbReference>
<dbReference type="PANTHER" id="PTHR43395:SF10">
    <property type="entry name" value="CHEMOTAXIS PROTEIN CHEA"/>
    <property type="match status" value="1"/>
</dbReference>
<evidence type="ECO:0000256" key="7">
    <source>
        <dbReference type="ARBA" id="ARBA00022741"/>
    </source>
</evidence>
<dbReference type="InterPro" id="IPR051315">
    <property type="entry name" value="Bact_Chemotaxis_CheA"/>
</dbReference>
<dbReference type="PROSITE" id="PS50894">
    <property type="entry name" value="HPT"/>
    <property type="match status" value="1"/>
</dbReference>
<comment type="catalytic activity">
    <reaction evidence="1">
        <text>ATP + protein L-histidine = ADP + protein N-phospho-L-histidine.</text>
        <dbReference type="EC" id="2.7.13.3"/>
    </reaction>
</comment>
<dbReference type="SMART" id="SM00073">
    <property type="entry name" value="HPT"/>
    <property type="match status" value="1"/>
</dbReference>
<dbReference type="InterPro" id="IPR003594">
    <property type="entry name" value="HATPase_dom"/>
</dbReference>
<dbReference type="eggNOG" id="COG2198">
    <property type="taxonomic scope" value="Bacteria"/>
</dbReference>
<evidence type="ECO:0000259" key="16">
    <source>
        <dbReference type="PROSITE" id="PS50894"/>
    </source>
</evidence>
<name>Q1IQS8_KORVE</name>
<dbReference type="PRINTS" id="PR00344">
    <property type="entry name" value="BCTRLSENSOR"/>
</dbReference>
<keyword evidence="10" id="KW-0902">Two-component regulatory system</keyword>
<evidence type="ECO:0000256" key="10">
    <source>
        <dbReference type="ARBA" id="ARBA00023012"/>
    </source>
</evidence>
<dbReference type="GO" id="GO:0005524">
    <property type="term" value="F:ATP binding"/>
    <property type="evidence" value="ECO:0007669"/>
    <property type="project" value="UniProtKB-KW"/>
</dbReference>
<gene>
    <name evidence="17" type="ordered locus">Acid345_1771</name>
</gene>
<keyword evidence="8 17" id="KW-0418">Kinase</keyword>
<dbReference type="InterPro" id="IPR036890">
    <property type="entry name" value="HATPase_C_sf"/>
</dbReference>
<dbReference type="GO" id="GO:0000155">
    <property type="term" value="F:phosphorelay sensor kinase activity"/>
    <property type="evidence" value="ECO:0007669"/>
    <property type="project" value="InterPro"/>
</dbReference>
<dbReference type="SUPFAM" id="SSF50341">
    <property type="entry name" value="CheW-like"/>
    <property type="match status" value="1"/>
</dbReference>
<dbReference type="CDD" id="cd00731">
    <property type="entry name" value="CheA_reg"/>
    <property type="match status" value="1"/>
</dbReference>
<dbReference type="Pfam" id="PF02518">
    <property type="entry name" value="HATPase_c"/>
    <property type="match status" value="1"/>
</dbReference>
<dbReference type="InterPro" id="IPR002545">
    <property type="entry name" value="CheW-lke_dom"/>
</dbReference>
<dbReference type="InterPro" id="IPR004105">
    <property type="entry name" value="CheA-like_dim"/>
</dbReference>
<dbReference type="InterPro" id="IPR036097">
    <property type="entry name" value="HisK_dim/P_sf"/>
</dbReference>
<dbReference type="RefSeq" id="WP_011522574.1">
    <property type="nucleotide sequence ID" value="NC_008009.1"/>
</dbReference>
<keyword evidence="18" id="KW-1185">Reference proteome</keyword>
<sequence>MSFFSDERAAELRDLFFESAQELLQALNDEGLELERHPNDAEIVRDIRRTVHTLKGDSAACGFKELSELAHELENALTPEITHAASGNLVELVLNAADTFDSLLTAYQRNSALPATDHVRNLIKRLTEKPQALDGGALKLEFMWSEYEQLLAEKGASSGARLFNIAIEVDPQCPMRMAALQLVKNVLQGLGVTITIQPEGDMLPENISTIRAILATFQAPENIEKKIQIPAITRRTLLEDYLRPGQPREGILSRATEAPKETPKAVAPPPKPAPPAPEPKKVEPPKPDLKTVPALLTVEEHDGDAHADAPSPNPFAITPENLLRVDADRIDTVLNLVGELIINKSMLNQTLSDFGKQHAKDPLKARFADAMAFQAQILNELQRAVMKIRMVPVEQLFRRFPRIVRDVARSSGKECDLIISGQNTDLDKSILDALSEPMMHLIRNAVDHGIELPAARIAAGKSVKGTLKLNAFYQGNQVVIELTDDGAGIDRDRVVEKAIENNIVSEKEAEKLTDQDALNLIFRPGLSTATQVTEISGRGMGMDIVESVLRRLKGSIGIQTEKGRGTTFQLRVPLTLAIMQALLFRAANRLYAVPLGSVVEIARATSQHIHVVDHHEVLQLREQIVTLVRLDKLEGRKRQPQSEKHKVFVVVVQLGDRRFGMVVDKLVGEEELVIKALDDNLVATDLVSGASILGDGKVVLILNVASVVERLGRAPSGNGSRKLGASA</sequence>
<feature type="compositionally biased region" description="Basic and acidic residues" evidence="13">
    <location>
        <begin position="278"/>
        <end position="289"/>
    </location>
</feature>
<dbReference type="SUPFAM" id="SSF47384">
    <property type="entry name" value="Homodimeric domain of signal transducing histidine kinase"/>
    <property type="match status" value="1"/>
</dbReference>
<evidence type="ECO:0000256" key="5">
    <source>
        <dbReference type="ARBA" id="ARBA00022553"/>
    </source>
</evidence>
<evidence type="ECO:0000256" key="4">
    <source>
        <dbReference type="ARBA" id="ARBA00022500"/>
    </source>
</evidence>
<feature type="domain" description="Histidine kinase" evidence="14">
    <location>
        <begin position="376"/>
        <end position="576"/>
    </location>
</feature>
<keyword evidence="4" id="KW-0145">Chemotaxis</keyword>
<dbReference type="Proteomes" id="UP000002432">
    <property type="component" value="Chromosome"/>
</dbReference>
<comment type="function">
    <text evidence="11">Involved in the transmission of sensory signals from the chemoreceptors to the flagellar motors. CheA is autophosphorylated; it can transfer its phosphate group to either CheB or CheY.</text>
</comment>
<dbReference type="KEGG" id="aba:Acid345_1771"/>
<evidence type="ECO:0000256" key="1">
    <source>
        <dbReference type="ARBA" id="ARBA00000085"/>
    </source>
</evidence>
<dbReference type="CDD" id="cd00088">
    <property type="entry name" value="HPT"/>
    <property type="match status" value="1"/>
</dbReference>
<organism evidence="17 18">
    <name type="scientific">Koribacter versatilis (strain Ellin345)</name>
    <dbReference type="NCBI Taxonomy" id="204669"/>
    <lineage>
        <taxon>Bacteria</taxon>
        <taxon>Pseudomonadati</taxon>
        <taxon>Acidobacteriota</taxon>
        <taxon>Terriglobia</taxon>
        <taxon>Terriglobales</taxon>
        <taxon>Candidatus Korobacteraceae</taxon>
        <taxon>Candidatus Korobacter</taxon>
    </lineage>
</organism>
<evidence type="ECO:0000259" key="15">
    <source>
        <dbReference type="PROSITE" id="PS50851"/>
    </source>
</evidence>
<dbReference type="Pfam" id="PF02895">
    <property type="entry name" value="H-kinase_dim"/>
    <property type="match status" value="1"/>
</dbReference>